<name>A0A1W0WKG4_HYPEX</name>
<dbReference type="GO" id="GO:0005634">
    <property type="term" value="C:nucleus"/>
    <property type="evidence" value="ECO:0007669"/>
    <property type="project" value="UniProtKB-SubCell"/>
</dbReference>
<evidence type="ECO:0000256" key="1">
    <source>
        <dbReference type="ARBA" id="ARBA00004123"/>
    </source>
</evidence>
<dbReference type="InterPro" id="IPR006590">
    <property type="entry name" value="RNA_pol_Rpb4/RPC9_core"/>
</dbReference>
<gene>
    <name evidence="5" type="ORF">BV898_10161</name>
</gene>
<evidence type="ECO:0000313" key="6">
    <source>
        <dbReference type="Proteomes" id="UP000192578"/>
    </source>
</evidence>
<dbReference type="AlphaFoldDB" id="A0A1W0WKG4"/>
<evidence type="ECO:0000256" key="3">
    <source>
        <dbReference type="ARBA" id="ARBA00025724"/>
    </source>
</evidence>
<dbReference type="InterPro" id="IPR010997">
    <property type="entry name" value="HRDC-like_sf"/>
</dbReference>
<dbReference type="Proteomes" id="UP000192578">
    <property type="component" value="Unassembled WGS sequence"/>
</dbReference>
<dbReference type="PANTHER" id="PTHR21297">
    <property type="entry name" value="DNA-DIRECTED RNA POLYMERASE II"/>
    <property type="match status" value="1"/>
</dbReference>
<sequence length="146" mass="16677">MADTPISNNAVPEELIEDAAELKFPKEFEESDSCKALFNSEVFLLLDNRKQQNEAAEDEGELPQVFLKTHSYTQRFSRFNNMDTIKAVRVSLDHKEVMAYEAACLANLLPETVEEVKALIPSMERYSAEELQDLLDDIKTKRSFQA</sequence>
<evidence type="ECO:0000313" key="5">
    <source>
        <dbReference type="EMBL" id="OQV15686.1"/>
    </source>
</evidence>
<dbReference type="GO" id="GO:0000166">
    <property type="term" value="F:nucleotide binding"/>
    <property type="evidence" value="ECO:0007669"/>
    <property type="project" value="InterPro"/>
</dbReference>
<dbReference type="InterPro" id="IPR038324">
    <property type="entry name" value="Rpb4/RPC9_sf"/>
</dbReference>
<reference evidence="6" key="1">
    <citation type="submission" date="2017-01" db="EMBL/GenBank/DDBJ databases">
        <title>Comparative genomics of anhydrobiosis in the tardigrade Hypsibius dujardini.</title>
        <authorList>
            <person name="Yoshida Y."/>
            <person name="Koutsovoulos G."/>
            <person name="Laetsch D."/>
            <person name="Stevens L."/>
            <person name="Kumar S."/>
            <person name="Horikawa D."/>
            <person name="Ishino K."/>
            <person name="Komine S."/>
            <person name="Tomita M."/>
            <person name="Blaxter M."/>
            <person name="Arakawa K."/>
        </authorList>
    </citation>
    <scope>NUCLEOTIDE SEQUENCE [LARGE SCALE GENOMIC DNA]</scope>
    <source>
        <strain evidence="6">Z151</strain>
    </source>
</reference>
<protein>
    <submittedName>
        <fullName evidence="5">DNA-directed RNA polymerase II subunit RPB4</fullName>
    </submittedName>
</protein>
<dbReference type="EMBL" id="MTYJ01000085">
    <property type="protein sequence ID" value="OQV15686.1"/>
    <property type="molecule type" value="Genomic_DNA"/>
</dbReference>
<accession>A0A1W0WKG4</accession>
<dbReference type="OrthoDB" id="2186918at2759"/>
<dbReference type="GO" id="GO:0000428">
    <property type="term" value="C:DNA-directed RNA polymerase complex"/>
    <property type="evidence" value="ECO:0007669"/>
    <property type="project" value="UniProtKB-KW"/>
</dbReference>
<keyword evidence="2" id="KW-0539">Nucleus</keyword>
<dbReference type="InterPro" id="IPR005574">
    <property type="entry name" value="Rpb4/RPC9"/>
</dbReference>
<dbReference type="SUPFAM" id="SSF47819">
    <property type="entry name" value="HRDC-like"/>
    <property type="match status" value="1"/>
</dbReference>
<evidence type="ECO:0000259" key="4">
    <source>
        <dbReference type="SMART" id="SM00657"/>
    </source>
</evidence>
<comment type="similarity">
    <text evidence="3">Belongs to the eukaryotic RPB4 RNA polymerase subunit family.</text>
</comment>
<dbReference type="InterPro" id="IPR045222">
    <property type="entry name" value="Rpb4-like"/>
</dbReference>
<feature type="domain" description="RNA polymerase Rpb4/RPC9 core" evidence="4">
    <location>
        <begin position="29"/>
        <end position="145"/>
    </location>
</feature>
<dbReference type="Gene3D" id="1.20.1250.40">
    <property type="match status" value="1"/>
</dbReference>
<organism evidence="5 6">
    <name type="scientific">Hypsibius exemplaris</name>
    <name type="common">Freshwater tardigrade</name>
    <dbReference type="NCBI Taxonomy" id="2072580"/>
    <lineage>
        <taxon>Eukaryota</taxon>
        <taxon>Metazoa</taxon>
        <taxon>Ecdysozoa</taxon>
        <taxon>Tardigrada</taxon>
        <taxon>Eutardigrada</taxon>
        <taxon>Parachela</taxon>
        <taxon>Hypsibioidea</taxon>
        <taxon>Hypsibiidae</taxon>
        <taxon>Hypsibius</taxon>
    </lineage>
</organism>
<keyword evidence="6" id="KW-1185">Reference proteome</keyword>
<keyword evidence="5" id="KW-0240">DNA-directed RNA polymerase</keyword>
<proteinExistence type="inferred from homology"/>
<comment type="subcellular location">
    <subcellularLocation>
        <location evidence="1">Nucleus</location>
    </subcellularLocation>
</comment>
<dbReference type="Pfam" id="PF03874">
    <property type="entry name" value="RNA_pol_Rpb4"/>
    <property type="match status" value="1"/>
</dbReference>
<evidence type="ECO:0000256" key="2">
    <source>
        <dbReference type="ARBA" id="ARBA00023242"/>
    </source>
</evidence>
<dbReference type="GO" id="GO:0006352">
    <property type="term" value="P:DNA-templated transcription initiation"/>
    <property type="evidence" value="ECO:0007669"/>
    <property type="project" value="InterPro"/>
</dbReference>
<dbReference type="SMART" id="SM00657">
    <property type="entry name" value="RPOL4c"/>
    <property type="match status" value="1"/>
</dbReference>
<comment type="caution">
    <text evidence="5">The sequence shown here is derived from an EMBL/GenBank/DDBJ whole genome shotgun (WGS) entry which is preliminary data.</text>
</comment>
<keyword evidence="5" id="KW-0804">Transcription</keyword>